<dbReference type="GO" id="GO:0005789">
    <property type="term" value="C:endoplasmic reticulum membrane"/>
    <property type="evidence" value="ECO:0007669"/>
    <property type="project" value="UniProtKB-SubCell"/>
</dbReference>
<evidence type="ECO:0000256" key="6">
    <source>
        <dbReference type="ARBA" id="ARBA00022824"/>
    </source>
</evidence>
<feature type="region of interest" description="Disordered" evidence="12">
    <location>
        <begin position="111"/>
        <end position="158"/>
    </location>
</feature>
<evidence type="ECO:0000256" key="2">
    <source>
        <dbReference type="ARBA" id="ARBA00022448"/>
    </source>
</evidence>
<evidence type="ECO:0000256" key="7">
    <source>
        <dbReference type="ARBA" id="ARBA00022892"/>
    </source>
</evidence>
<evidence type="ECO:0000313" key="15">
    <source>
        <dbReference type="Proteomes" id="UP000054408"/>
    </source>
</evidence>
<dbReference type="AlphaFoldDB" id="A0A0L0DB94"/>
<dbReference type="EMBL" id="GL349456">
    <property type="protein sequence ID" value="KNC49592.1"/>
    <property type="molecule type" value="Genomic_DNA"/>
</dbReference>
<keyword evidence="15" id="KW-1185">Reference proteome</keyword>
<dbReference type="InterPro" id="IPR001680">
    <property type="entry name" value="WD40_rpt"/>
</dbReference>
<dbReference type="InterPro" id="IPR045260">
    <property type="entry name" value="Sec12-like"/>
</dbReference>
<feature type="repeat" description="WD" evidence="11">
    <location>
        <begin position="174"/>
        <end position="215"/>
    </location>
</feature>
<evidence type="ECO:0000256" key="3">
    <source>
        <dbReference type="ARBA" id="ARBA00022574"/>
    </source>
</evidence>
<dbReference type="InterPro" id="IPR011047">
    <property type="entry name" value="Quinoprotein_ADH-like_sf"/>
</dbReference>
<evidence type="ECO:0000256" key="8">
    <source>
        <dbReference type="ARBA" id="ARBA00022927"/>
    </source>
</evidence>
<reference evidence="14 15" key="1">
    <citation type="submission" date="2010-05" db="EMBL/GenBank/DDBJ databases">
        <title>The Genome Sequence of Thecamonas trahens ATCC 50062.</title>
        <authorList>
            <consortium name="The Broad Institute Genome Sequencing Platform"/>
            <person name="Russ C."/>
            <person name="Cuomo C."/>
            <person name="Shea T."/>
            <person name="Young S.K."/>
            <person name="Zeng Q."/>
            <person name="Koehrsen M."/>
            <person name="Haas B."/>
            <person name="Borodovsky M."/>
            <person name="Guigo R."/>
            <person name="Alvarado L."/>
            <person name="Berlin A."/>
            <person name="Bochicchio J."/>
            <person name="Borenstein D."/>
            <person name="Chapman S."/>
            <person name="Chen Z."/>
            <person name="Freedman E."/>
            <person name="Gellesch M."/>
            <person name="Goldberg J."/>
            <person name="Griggs A."/>
            <person name="Gujja S."/>
            <person name="Heilman E."/>
            <person name="Heiman D."/>
            <person name="Hepburn T."/>
            <person name="Howarth C."/>
            <person name="Jen D."/>
            <person name="Larson L."/>
            <person name="Mehta T."/>
            <person name="Park D."/>
            <person name="Pearson M."/>
            <person name="Roberts A."/>
            <person name="Saif S."/>
            <person name="Shenoy N."/>
            <person name="Sisk P."/>
            <person name="Stolte C."/>
            <person name="Sykes S."/>
            <person name="Thomson T."/>
            <person name="Walk T."/>
            <person name="White J."/>
            <person name="Yandava C."/>
            <person name="Burger G."/>
            <person name="Gray M.W."/>
            <person name="Holland P.W.H."/>
            <person name="King N."/>
            <person name="Lang F.B.F."/>
            <person name="Roger A.J."/>
            <person name="Ruiz-Trillo I."/>
            <person name="Lander E."/>
            <person name="Nusbaum C."/>
        </authorList>
    </citation>
    <scope>NUCLEOTIDE SEQUENCE [LARGE SCALE GENOMIC DNA]</scope>
    <source>
        <strain evidence="14 15">ATCC 50062</strain>
    </source>
</reference>
<dbReference type="Gene3D" id="2.130.10.10">
    <property type="entry name" value="YVTN repeat-like/Quinoprotein amine dehydrogenase"/>
    <property type="match status" value="1"/>
</dbReference>
<protein>
    <submittedName>
        <fullName evidence="14">Uncharacterized protein</fullName>
    </submittedName>
</protein>
<keyword evidence="4 13" id="KW-0812">Transmembrane</keyword>
<dbReference type="PANTHER" id="PTHR23284:SF0">
    <property type="entry name" value="PROLACTIN REGULATORY ELEMENT-BINDING PROTEIN"/>
    <property type="match status" value="1"/>
</dbReference>
<dbReference type="GeneID" id="25565000"/>
<comment type="subcellular location">
    <subcellularLocation>
        <location evidence="1">Endoplasmic reticulum membrane</location>
        <topology evidence="1">Single-pass membrane protein</topology>
    </subcellularLocation>
</comment>
<dbReference type="Proteomes" id="UP000054408">
    <property type="component" value="Unassembled WGS sequence"/>
</dbReference>
<dbReference type="PANTHER" id="PTHR23284">
    <property type="entry name" value="PROLACTIN REGULATORY ELEMENT BINDING PROTEIN"/>
    <property type="match status" value="1"/>
</dbReference>
<keyword evidence="2" id="KW-0813">Transport</keyword>
<dbReference type="Pfam" id="PF00400">
    <property type="entry name" value="WD40"/>
    <property type="match status" value="2"/>
</dbReference>
<dbReference type="RefSeq" id="XP_013757700.1">
    <property type="nucleotide sequence ID" value="XM_013902246.1"/>
</dbReference>
<dbReference type="STRING" id="461836.A0A0L0DB94"/>
<keyword evidence="3 11" id="KW-0853">WD repeat</keyword>
<evidence type="ECO:0000256" key="1">
    <source>
        <dbReference type="ARBA" id="ARBA00004389"/>
    </source>
</evidence>
<proteinExistence type="predicted"/>
<dbReference type="GO" id="GO:0015031">
    <property type="term" value="P:protein transport"/>
    <property type="evidence" value="ECO:0007669"/>
    <property type="project" value="UniProtKB-KW"/>
</dbReference>
<evidence type="ECO:0000256" key="13">
    <source>
        <dbReference type="SAM" id="Phobius"/>
    </source>
</evidence>
<dbReference type="GO" id="GO:0005085">
    <property type="term" value="F:guanyl-nucleotide exchange factor activity"/>
    <property type="evidence" value="ECO:0007669"/>
    <property type="project" value="InterPro"/>
</dbReference>
<evidence type="ECO:0000256" key="5">
    <source>
        <dbReference type="ARBA" id="ARBA00022737"/>
    </source>
</evidence>
<dbReference type="PROSITE" id="PS50294">
    <property type="entry name" value="WD_REPEATS_REGION"/>
    <property type="match status" value="1"/>
</dbReference>
<evidence type="ECO:0000256" key="4">
    <source>
        <dbReference type="ARBA" id="ARBA00022692"/>
    </source>
</evidence>
<keyword evidence="8" id="KW-0653">Protein transport</keyword>
<dbReference type="OrthoDB" id="2013972at2759"/>
<keyword evidence="9 13" id="KW-1133">Transmembrane helix</keyword>
<sequence length="457" mass="46432">MSVADLGVPLYAVVRTTGNMVFAAGGGGGSATGVPNTIAACSLSSSGRISLDSLTSTHPHAVMTLAAAPTAGVLLAAEEEAIGVYDIAHLLPKGTLAGAPARAAAAPAAAAPAASSPSTSKASSASASTSTEPATAASGASDESDAPKNASDGDDAAPGTALGLTKIAEWKADLSKDEPRVRKVVVADAARLVATTGSEGRIRVWKLEHPEYTRVHTLTGHTGVVRDLAFNMYASRIASVSQQDGTLKIWNVSMGSLIRSVAVETVAAAIEGALDSGPMSAVRSAVGGSPGRAKAGSKSRLSFRTVFYNRSSNRQCLILGLTGKIAGASEPSSHVAVIDAETGAVVTTLKVADEPMTAMAYADDGSLLGIATGERVYIVQVSASPSGLLRLAHFVSVTPHPLLVTSLAFSSNNSHVLTVSVDRTLVATRITGSSRSLFLVIALFLATAALYYYFVLA</sequence>
<dbReference type="eggNOG" id="KOG0771">
    <property type="taxonomic scope" value="Eukaryota"/>
</dbReference>
<evidence type="ECO:0000256" key="9">
    <source>
        <dbReference type="ARBA" id="ARBA00022989"/>
    </source>
</evidence>
<feature type="transmembrane region" description="Helical" evidence="13">
    <location>
        <begin position="437"/>
        <end position="456"/>
    </location>
</feature>
<dbReference type="PROSITE" id="PS50082">
    <property type="entry name" value="WD_REPEATS_2"/>
    <property type="match status" value="2"/>
</dbReference>
<gene>
    <name evidence="14" type="ORF">AMSG_05632</name>
</gene>
<feature type="compositionally biased region" description="Low complexity" evidence="12">
    <location>
        <begin position="111"/>
        <end position="141"/>
    </location>
</feature>
<dbReference type="GO" id="GO:0003400">
    <property type="term" value="P:regulation of COPII vesicle coating"/>
    <property type="evidence" value="ECO:0007669"/>
    <property type="project" value="TreeGrafter"/>
</dbReference>
<dbReference type="InterPro" id="IPR015943">
    <property type="entry name" value="WD40/YVTN_repeat-like_dom_sf"/>
</dbReference>
<keyword evidence="10 13" id="KW-0472">Membrane</keyword>
<dbReference type="SUPFAM" id="SSF50998">
    <property type="entry name" value="Quinoprotein alcohol dehydrogenase-like"/>
    <property type="match status" value="1"/>
</dbReference>
<evidence type="ECO:0000256" key="12">
    <source>
        <dbReference type="SAM" id="MobiDB-lite"/>
    </source>
</evidence>
<name>A0A0L0DB94_THETB</name>
<keyword evidence="6" id="KW-0256">Endoplasmic reticulum</keyword>
<accession>A0A0L0DB94</accession>
<dbReference type="GO" id="GO:0006888">
    <property type="term" value="P:endoplasmic reticulum to Golgi vesicle-mediated transport"/>
    <property type="evidence" value="ECO:0007669"/>
    <property type="project" value="TreeGrafter"/>
</dbReference>
<evidence type="ECO:0000256" key="11">
    <source>
        <dbReference type="PROSITE-ProRule" id="PRU00221"/>
    </source>
</evidence>
<dbReference type="SMART" id="SM00320">
    <property type="entry name" value="WD40"/>
    <property type="match status" value="4"/>
</dbReference>
<evidence type="ECO:0000313" key="14">
    <source>
        <dbReference type="EMBL" id="KNC49592.1"/>
    </source>
</evidence>
<feature type="repeat" description="WD" evidence="11">
    <location>
        <begin position="218"/>
        <end position="260"/>
    </location>
</feature>
<evidence type="ECO:0000256" key="10">
    <source>
        <dbReference type="ARBA" id="ARBA00023136"/>
    </source>
</evidence>
<organism evidence="14 15">
    <name type="scientific">Thecamonas trahens ATCC 50062</name>
    <dbReference type="NCBI Taxonomy" id="461836"/>
    <lineage>
        <taxon>Eukaryota</taxon>
        <taxon>Apusozoa</taxon>
        <taxon>Apusomonadida</taxon>
        <taxon>Apusomonadidae</taxon>
        <taxon>Thecamonas</taxon>
    </lineage>
</organism>
<keyword evidence="5" id="KW-0677">Repeat</keyword>
<keyword evidence="7" id="KW-0931">ER-Golgi transport</keyword>